<feature type="region of interest" description="Disordered" evidence="1">
    <location>
        <begin position="1244"/>
        <end position="1311"/>
    </location>
</feature>
<feature type="compositionally biased region" description="Low complexity" evidence="1">
    <location>
        <begin position="1255"/>
        <end position="1268"/>
    </location>
</feature>
<sequence>MEFLSNIYDKVLSGYVSTDVFKYKTWQEGVLGKDRSACNGEGNDNDTDTVKRKLEEILGTFVKNGKISHALWAQHKMFIGDEGIYILGEVITICQIVEFIDADDLVDINSNEEFKANILEELKRRLNIKRKTEMLEEKIITNISMCNSNFDEDDGSGDGDDDVNGEANKDDHEGDADGDRGGGGRGFGEANRMDKKRRKKKKTDNHNHKGNDDESSYNDSSYNESSYNESSYNESNYNDSSCNDSSCNDSSCNDSSCNDHQRDDSQRDGNHRDENQRDDSQRDDDHRDDSKLGDKNAVSNFVEMLCAGKTNKFGFCEYDQKFNDRYNLKNSKNDRKSSKSLEHCILPFREDYEHKYVCLLLNHSGKQEARILRFSRNCVSTNKLLDTLKGTVTFLNELRFLFKFFRSQVVLKDRIYGEFCAYIKFHRSDPNFSGTKAMNEFFNSLNDSALKQLFFGLNEQNLNLLEEAISYCPIATFSFFKNIKLLKKINVNATRRTWKAVCGLQKLYKNLKKVREKMALEDPRFACEEYSSCVGSSGSVGANRHGNSNDDGNHNQGSHYQGSRHSSSHAYPPSSEHTQLAHAQGNNAHPRETKLLHAKERELSFRSSSSSVHAGGTSGSAVASSTACTSTCSVACTVNNCNHSSGHVSRGIVGLGSKKNKSDLFTDKSENKEYNHQMYSNSLDLHNEEKKNKNVEINQLNDTCLYVTSDEEGLQMARSNNITSELSGANRTIEENNKTLLDQTNKMFVDDSYRTVDEMGRRLSENRLMRENSLDDVRANMIKLFKTYGGQCRIGKVQGRCEDATFQTDIPPAFGIFDGVGSWSLEGIDASKFSIGLSLACQREAEKLSKNLNDYAKVSYNTIIRSKLLLRNSLDSVKKEYADAYGSSTAIVGLIDEYTGKCGIASLGDSVCMILRREFLPGDINFERETYPKFPVESFLYYNNKGRNPSIVRKIIWKTSEQKWENGAPYQLSNLPDRSQWKDLENRGLHSFVKILEKVDIDGDPPEAAVSPPSEILCMPGDLILLMSDGVSDNLFDEEIEAYCTFAISPEEACELGDPSAFTPAQDIAYSITNIAKRRSGDKLHCKPFFPFLGKYREPNRTYKGNKVDDISCVAIWVVCETEDSVKNFVANPDEPSILETDKYYSNNYFQHFNKITDICTPTKKFIKEKNRIERVNLQHVTMESGRGGGERANAHGNFSHSNSSIMNANFSANFFDSSETPIKFSLSDDNKYQDLSDMVLKEEDDEHGDDMSGDAANSHDAANSDDAPNCHDEEGALARDHPGEIDSNKLSDDMDSMKTPNSNSLKSRFKDQIFNRDDFDHTPRQRISDDRLEEHIERINNMYIKTPILHIDKNFKTNKTSVRKTKASNRGKVMGNKKMEQADMSSMLNYETPKKQMMMRGGAKEKASVVTSMNESAVMNSFINNETPVKSSITKDTSLKVDKKITKNKRKAVFNFDKNESPSKIGYSKKRSKKS</sequence>
<protein>
    <recommendedName>
        <fullName evidence="2">PPM-type phosphatase domain-containing protein</fullName>
    </recommendedName>
</protein>
<feature type="compositionally biased region" description="Basic and acidic residues" evidence="1">
    <location>
        <begin position="167"/>
        <end position="182"/>
    </location>
</feature>
<feature type="compositionally biased region" description="Basic and acidic residues" evidence="1">
    <location>
        <begin position="257"/>
        <end position="293"/>
    </location>
</feature>
<feature type="region of interest" description="Disordered" evidence="1">
    <location>
        <begin position="1449"/>
        <end position="1476"/>
    </location>
</feature>
<dbReference type="OrthoDB" id="60843at2759"/>
<accession>A0A0J9VTW0</accession>
<evidence type="ECO:0000313" key="4">
    <source>
        <dbReference type="Proteomes" id="UP000053776"/>
    </source>
</evidence>
<feature type="compositionally biased region" description="Acidic residues" evidence="1">
    <location>
        <begin position="150"/>
        <end position="164"/>
    </location>
</feature>
<evidence type="ECO:0000313" key="3">
    <source>
        <dbReference type="EMBL" id="KMZ90998.1"/>
    </source>
</evidence>
<feature type="compositionally biased region" description="Basic residues" evidence="1">
    <location>
        <begin position="194"/>
        <end position="203"/>
    </location>
</feature>
<feature type="domain" description="PPM-type phosphatase" evidence="2">
    <location>
        <begin position="791"/>
        <end position="1118"/>
    </location>
</feature>
<name>A0A0J9VTW0_PLAVI</name>
<dbReference type="EMBL" id="KQ235096">
    <property type="protein sequence ID" value="KMZ90998.1"/>
    <property type="molecule type" value="Genomic_DNA"/>
</dbReference>
<feature type="region of interest" description="Disordered" evidence="1">
    <location>
        <begin position="541"/>
        <end position="588"/>
    </location>
</feature>
<dbReference type="InterPro" id="IPR039123">
    <property type="entry name" value="PPTC7"/>
</dbReference>
<evidence type="ECO:0000259" key="2">
    <source>
        <dbReference type="PROSITE" id="PS51746"/>
    </source>
</evidence>
<feature type="region of interest" description="Disordered" evidence="1">
    <location>
        <begin position="150"/>
        <end position="240"/>
    </location>
</feature>
<dbReference type="PANTHER" id="PTHR12320">
    <property type="entry name" value="PROTEIN PHOSPHATASE 2C"/>
    <property type="match status" value="1"/>
</dbReference>
<evidence type="ECO:0000256" key="1">
    <source>
        <dbReference type="SAM" id="MobiDB-lite"/>
    </source>
</evidence>
<dbReference type="PROSITE" id="PS51746">
    <property type="entry name" value="PPM_2"/>
    <property type="match status" value="1"/>
</dbReference>
<dbReference type="InterPro" id="IPR001932">
    <property type="entry name" value="PPM-type_phosphatase-like_dom"/>
</dbReference>
<dbReference type="InterPro" id="IPR036457">
    <property type="entry name" value="PPM-type-like_dom_sf"/>
</dbReference>
<dbReference type="PANTHER" id="PTHR12320:SF1">
    <property type="entry name" value="PROTEIN PHOSPHATASE PTC7 HOMOLOG"/>
    <property type="match status" value="1"/>
</dbReference>
<feature type="compositionally biased region" description="Acidic residues" evidence="1">
    <location>
        <begin position="1244"/>
        <end position="1253"/>
    </location>
</feature>
<feature type="region of interest" description="Disordered" evidence="1">
    <location>
        <begin position="253"/>
        <end position="293"/>
    </location>
</feature>
<dbReference type="Proteomes" id="UP000053776">
    <property type="component" value="Unassembled WGS sequence"/>
</dbReference>
<feature type="compositionally biased region" description="Low complexity" evidence="1">
    <location>
        <begin position="217"/>
        <end position="240"/>
    </location>
</feature>
<gene>
    <name evidence="3" type="ORF">PVMG_05706</name>
</gene>
<dbReference type="SUPFAM" id="SSF81606">
    <property type="entry name" value="PP2C-like"/>
    <property type="match status" value="1"/>
</dbReference>
<dbReference type="SMART" id="SM00332">
    <property type="entry name" value="PP2Cc"/>
    <property type="match status" value="1"/>
</dbReference>
<reference evidence="3 4" key="1">
    <citation type="submission" date="2011-08" db="EMBL/GenBank/DDBJ databases">
        <title>The Genome Sequence of Plasmodium vivax Mauritania I.</title>
        <authorList>
            <consortium name="The Broad Institute Genome Sequencing Platform"/>
            <consortium name="The Broad Institute Genome Sequencing Center for Infectious Disease"/>
            <person name="Neafsey D."/>
            <person name="Carlton J."/>
            <person name="Barnwell J."/>
            <person name="Collins W."/>
            <person name="Escalante A."/>
            <person name="Mullikin J."/>
            <person name="Saul A."/>
            <person name="Guigo R."/>
            <person name="Camara F."/>
            <person name="Young S.K."/>
            <person name="Zeng Q."/>
            <person name="Gargeya S."/>
            <person name="Fitzgerald M."/>
            <person name="Haas B."/>
            <person name="Abouelleil A."/>
            <person name="Alvarado L."/>
            <person name="Arachchi H.M."/>
            <person name="Berlin A."/>
            <person name="Brown A."/>
            <person name="Chapman S.B."/>
            <person name="Chen Z."/>
            <person name="Dunbar C."/>
            <person name="Freedman E."/>
            <person name="Gearin G."/>
            <person name="Gellesch M."/>
            <person name="Goldberg J."/>
            <person name="Griggs A."/>
            <person name="Gujja S."/>
            <person name="Heiman D."/>
            <person name="Howarth C."/>
            <person name="Larson L."/>
            <person name="Lui A."/>
            <person name="MacDonald P.J.P."/>
            <person name="Montmayeur A."/>
            <person name="Murphy C."/>
            <person name="Neiman D."/>
            <person name="Pearson M."/>
            <person name="Priest M."/>
            <person name="Roberts A."/>
            <person name="Saif S."/>
            <person name="Shea T."/>
            <person name="Shenoy N."/>
            <person name="Sisk P."/>
            <person name="Stolte C."/>
            <person name="Sykes S."/>
            <person name="Wortman J."/>
            <person name="Nusbaum C."/>
            <person name="Birren B."/>
        </authorList>
    </citation>
    <scope>NUCLEOTIDE SEQUENCE [LARGE SCALE GENOMIC DNA]</scope>
    <source>
        <strain evidence="3 4">Mauritania I</strain>
    </source>
</reference>
<dbReference type="GO" id="GO:0004722">
    <property type="term" value="F:protein serine/threonine phosphatase activity"/>
    <property type="evidence" value="ECO:0007669"/>
    <property type="project" value="TreeGrafter"/>
</dbReference>
<dbReference type="Gene3D" id="3.60.40.10">
    <property type="entry name" value="PPM-type phosphatase domain"/>
    <property type="match status" value="1"/>
</dbReference>
<organism evidence="3 4">
    <name type="scientific">Plasmodium vivax Mauritania I</name>
    <dbReference type="NCBI Taxonomy" id="1035515"/>
    <lineage>
        <taxon>Eukaryota</taxon>
        <taxon>Sar</taxon>
        <taxon>Alveolata</taxon>
        <taxon>Apicomplexa</taxon>
        <taxon>Aconoidasida</taxon>
        <taxon>Haemosporida</taxon>
        <taxon>Plasmodiidae</taxon>
        <taxon>Plasmodium</taxon>
        <taxon>Plasmodium (Plasmodium)</taxon>
    </lineage>
</organism>
<proteinExistence type="predicted"/>
<feature type="compositionally biased region" description="Polar residues" evidence="1">
    <location>
        <begin position="554"/>
        <end position="569"/>
    </location>
</feature>
<feature type="compositionally biased region" description="Basic and acidic residues" evidence="1">
    <location>
        <begin position="1269"/>
        <end position="1297"/>
    </location>
</feature>